<gene>
    <name evidence="1" type="ORF">DQ384_02940</name>
</gene>
<comment type="caution">
    <text evidence="1">The sequence shown here is derived from an EMBL/GenBank/DDBJ whole genome shotgun (WGS) entry which is preliminary data.</text>
</comment>
<protein>
    <submittedName>
        <fullName evidence="1">Uncharacterized protein</fullName>
    </submittedName>
</protein>
<accession>A0A367FS04</accession>
<dbReference type="Proteomes" id="UP000253094">
    <property type="component" value="Unassembled WGS sequence"/>
</dbReference>
<keyword evidence="2" id="KW-1185">Reference proteome</keyword>
<evidence type="ECO:0000313" key="1">
    <source>
        <dbReference type="EMBL" id="RCG32477.1"/>
    </source>
</evidence>
<dbReference type="AlphaFoldDB" id="A0A367FS04"/>
<sequence>MPWITPYFSDLTVLRSDAPAKAGPERVGRYVRDSEVVVFEMVERYWAGGHGEMLTDAMLTALERALLPARRTGEALPGRGPHQGAGRR</sequence>
<name>A0A367FS04_9ACTN</name>
<reference evidence="1 2" key="1">
    <citation type="submission" date="2018-06" db="EMBL/GenBank/DDBJ databases">
        <title>Sphaerisporangium craniellae sp. nov., isolated from a marine sponge in the South China Sea.</title>
        <authorList>
            <person name="Li L."/>
        </authorList>
    </citation>
    <scope>NUCLEOTIDE SEQUENCE [LARGE SCALE GENOMIC DNA]</scope>
    <source>
        <strain evidence="1 2">CCTCC AA 208026</strain>
    </source>
</reference>
<proteinExistence type="predicted"/>
<evidence type="ECO:0000313" key="2">
    <source>
        <dbReference type="Proteomes" id="UP000253094"/>
    </source>
</evidence>
<dbReference type="EMBL" id="QOIL01000002">
    <property type="protein sequence ID" value="RCG32477.1"/>
    <property type="molecule type" value="Genomic_DNA"/>
</dbReference>
<organism evidence="1 2">
    <name type="scientific">Sphaerisporangium album</name>
    <dbReference type="NCBI Taxonomy" id="509200"/>
    <lineage>
        <taxon>Bacteria</taxon>
        <taxon>Bacillati</taxon>
        <taxon>Actinomycetota</taxon>
        <taxon>Actinomycetes</taxon>
        <taxon>Streptosporangiales</taxon>
        <taxon>Streptosporangiaceae</taxon>
        <taxon>Sphaerisporangium</taxon>
    </lineage>
</organism>
<dbReference type="RefSeq" id="WP_114027115.1">
    <property type="nucleotide sequence ID" value="NZ_QOIL01000002.1"/>
</dbReference>